<name>A0A091AWV9_9GAMM</name>
<dbReference type="PATRIC" id="fig|1121015.4.peg.1113"/>
<keyword evidence="2" id="KW-1185">Reference proteome</keyword>
<dbReference type="Proteomes" id="UP000029385">
    <property type="component" value="Unassembled WGS sequence"/>
</dbReference>
<reference evidence="1 2" key="1">
    <citation type="submission" date="2013-09" db="EMBL/GenBank/DDBJ databases">
        <title>Genome sequencing of Arenimonas oryziterrae.</title>
        <authorList>
            <person name="Chen F."/>
            <person name="Wang G."/>
        </authorList>
    </citation>
    <scope>NUCLEOTIDE SEQUENCE [LARGE SCALE GENOMIC DNA]</scope>
    <source>
        <strain evidence="1 2">YC6267</strain>
    </source>
</reference>
<organism evidence="1 2">
    <name type="scientific">Arenimonas oryziterrae DSM 21050 = YC6267</name>
    <dbReference type="NCBI Taxonomy" id="1121015"/>
    <lineage>
        <taxon>Bacteria</taxon>
        <taxon>Pseudomonadati</taxon>
        <taxon>Pseudomonadota</taxon>
        <taxon>Gammaproteobacteria</taxon>
        <taxon>Lysobacterales</taxon>
        <taxon>Lysobacteraceae</taxon>
        <taxon>Arenimonas</taxon>
    </lineage>
</organism>
<gene>
    <name evidence="1" type="ORF">N789_08105</name>
</gene>
<sequence>MSVPQRSQADLLEDIAWVMSCFIQDYGGEAKTEIGSILNRLRDGQPSYALAERWSAVLNQCLRWHGEDRHYDHSRTYLGRALYELYQSVLQQSEQPLRLLRPAADGRLAYVPDTGP</sequence>
<accession>A0A091AWV9</accession>
<comment type="caution">
    <text evidence="1">The sequence shown here is derived from an EMBL/GenBank/DDBJ whole genome shotgun (WGS) entry which is preliminary data.</text>
</comment>
<evidence type="ECO:0000313" key="2">
    <source>
        <dbReference type="Proteomes" id="UP000029385"/>
    </source>
</evidence>
<dbReference type="EMBL" id="AVCI01000004">
    <property type="protein sequence ID" value="KFN43901.1"/>
    <property type="molecule type" value="Genomic_DNA"/>
</dbReference>
<dbReference type="RefSeq" id="WP_022969686.1">
    <property type="nucleotide sequence ID" value="NZ_ATVD01000003.1"/>
</dbReference>
<evidence type="ECO:0000313" key="1">
    <source>
        <dbReference type="EMBL" id="KFN43901.1"/>
    </source>
</evidence>
<dbReference type="AlphaFoldDB" id="A0A091AWV9"/>
<protein>
    <submittedName>
        <fullName evidence="1">Uncharacterized protein</fullName>
    </submittedName>
</protein>
<proteinExistence type="predicted"/>